<keyword evidence="2" id="KW-0378">Hydrolase</keyword>
<name>A0A0W0TSB4_LEGER</name>
<protein>
    <submittedName>
        <fullName evidence="2">Thiaminase-2</fullName>
        <ecNumber evidence="2">3.5.99.2</ecNumber>
    </submittedName>
</protein>
<dbReference type="Gene3D" id="1.20.910.10">
    <property type="entry name" value="Heme oxygenase-like"/>
    <property type="match status" value="1"/>
</dbReference>
<dbReference type="InterPro" id="IPR004305">
    <property type="entry name" value="Thiaminase-2/PQQC"/>
</dbReference>
<dbReference type="Proteomes" id="UP000054773">
    <property type="component" value="Unassembled WGS sequence"/>
</dbReference>
<dbReference type="GO" id="GO:0050334">
    <property type="term" value="F:thiaminase activity"/>
    <property type="evidence" value="ECO:0007669"/>
    <property type="project" value="UniProtKB-EC"/>
</dbReference>
<gene>
    <name evidence="2" type="primary">tenA</name>
    <name evidence="2" type="ORF">Lery_0963</name>
</gene>
<dbReference type="AlphaFoldDB" id="A0A0W0TSB4"/>
<dbReference type="EMBL" id="LNYA01000021">
    <property type="protein sequence ID" value="KTC98400.1"/>
    <property type="molecule type" value="Genomic_DNA"/>
</dbReference>
<evidence type="ECO:0000313" key="2">
    <source>
        <dbReference type="EMBL" id="KTC98400.1"/>
    </source>
</evidence>
<organism evidence="2 3">
    <name type="scientific">Legionella erythra</name>
    <dbReference type="NCBI Taxonomy" id="448"/>
    <lineage>
        <taxon>Bacteria</taxon>
        <taxon>Pseudomonadati</taxon>
        <taxon>Pseudomonadota</taxon>
        <taxon>Gammaproteobacteria</taxon>
        <taxon>Legionellales</taxon>
        <taxon>Legionellaceae</taxon>
        <taxon>Legionella</taxon>
    </lineage>
</organism>
<evidence type="ECO:0000313" key="3">
    <source>
        <dbReference type="Proteomes" id="UP000054773"/>
    </source>
</evidence>
<comment type="caution">
    <text evidence="2">The sequence shown here is derived from an EMBL/GenBank/DDBJ whole genome shotgun (WGS) entry which is preliminary data.</text>
</comment>
<evidence type="ECO:0000259" key="1">
    <source>
        <dbReference type="Pfam" id="PF03070"/>
    </source>
</evidence>
<proteinExistence type="predicted"/>
<dbReference type="STRING" id="448.Lery_0963"/>
<dbReference type="InterPro" id="IPR016084">
    <property type="entry name" value="Haem_Oase-like_multi-hlx"/>
</dbReference>
<dbReference type="CDD" id="cd19365">
    <property type="entry name" value="TenA_C-like"/>
    <property type="match status" value="1"/>
</dbReference>
<feature type="domain" description="Thiaminase-2/PQQC" evidence="1">
    <location>
        <begin position="8"/>
        <end position="209"/>
    </location>
</feature>
<dbReference type="Pfam" id="PF03070">
    <property type="entry name" value="TENA_THI-4"/>
    <property type="match status" value="1"/>
</dbReference>
<dbReference type="GO" id="GO:0005829">
    <property type="term" value="C:cytosol"/>
    <property type="evidence" value="ECO:0007669"/>
    <property type="project" value="TreeGrafter"/>
</dbReference>
<dbReference type="InterPro" id="IPR050967">
    <property type="entry name" value="Thiamine_Salvage_TenA"/>
</dbReference>
<keyword evidence="3" id="KW-1185">Reference proteome</keyword>
<sequence>MKLSEIAWQRATPIIHQILNHPFNQALAEGRLAPSTFAYYLEQDSLYLQDFARCHALIAARIPSAYARQFLHFAESVFIAEQDLVHRYFKKEFAFNDTGLLAPATLSYASYLLQTCSLSPVEVAVASVLPCFWVYRETGCFIARQARVDNPFYRWIETYASDEFSLAVDQAIAIFDELAAHAPEELRVNMVKAFYNSTCLEWHFWNDAYHHRVFDSLSQHSV</sequence>
<dbReference type="PATRIC" id="fig|448.7.peg.1009"/>
<dbReference type="RefSeq" id="WP_058526128.1">
    <property type="nucleotide sequence ID" value="NZ_CAAAHY010000044.1"/>
</dbReference>
<accession>A0A0W0TSB4</accession>
<dbReference type="EC" id="3.5.99.2" evidence="2"/>
<dbReference type="PANTHER" id="PTHR43198:SF2">
    <property type="entry name" value="SI:CH1073-67J19.1-RELATED"/>
    <property type="match status" value="1"/>
</dbReference>
<dbReference type="PANTHER" id="PTHR43198">
    <property type="entry name" value="BIFUNCTIONAL TH2 PROTEIN"/>
    <property type="match status" value="1"/>
</dbReference>
<dbReference type="SUPFAM" id="SSF48613">
    <property type="entry name" value="Heme oxygenase-like"/>
    <property type="match status" value="1"/>
</dbReference>
<reference evidence="2 3" key="1">
    <citation type="submission" date="2015-11" db="EMBL/GenBank/DDBJ databases">
        <title>Genomic analysis of 38 Legionella species identifies large and diverse effector repertoires.</title>
        <authorList>
            <person name="Burstein D."/>
            <person name="Amaro F."/>
            <person name="Zusman T."/>
            <person name="Lifshitz Z."/>
            <person name="Cohen O."/>
            <person name="Gilbert J.A."/>
            <person name="Pupko T."/>
            <person name="Shuman H.A."/>
            <person name="Segal G."/>
        </authorList>
    </citation>
    <scope>NUCLEOTIDE SEQUENCE [LARGE SCALE GENOMIC DNA]</scope>
    <source>
        <strain evidence="2 3">SE-32A-C8</strain>
    </source>
</reference>